<evidence type="ECO:0000256" key="2">
    <source>
        <dbReference type="PROSITE-ProRule" id="PRU01002"/>
    </source>
</evidence>
<evidence type="ECO:0000313" key="4">
    <source>
        <dbReference type="EMBL" id="EYU39952.1"/>
    </source>
</evidence>
<dbReference type="InterPro" id="IPR014977">
    <property type="entry name" value="WRC_dom"/>
</dbReference>
<gene>
    <name evidence="4" type="ORF">MIMGU_mgv1a015608mg</name>
</gene>
<reference evidence="4 5" key="1">
    <citation type="journal article" date="2013" name="Proc. Natl. Acad. Sci. U.S.A.">
        <title>Fine-scale variation in meiotic recombination in Mimulus inferred from population shotgun sequencing.</title>
        <authorList>
            <person name="Hellsten U."/>
            <person name="Wright K.M."/>
            <person name="Jenkins J."/>
            <person name="Shu S."/>
            <person name="Yuan Y."/>
            <person name="Wessler S.R."/>
            <person name="Schmutz J."/>
            <person name="Willis J.H."/>
            <person name="Rokhsar D.S."/>
        </authorList>
    </citation>
    <scope>NUCLEOTIDE SEQUENCE [LARGE SCALE GENOMIC DNA]</scope>
    <source>
        <strain evidence="5">cv. DUN x IM62</strain>
    </source>
</reference>
<dbReference type="EMBL" id="KI630437">
    <property type="protein sequence ID" value="EYU39952.1"/>
    <property type="molecule type" value="Genomic_DNA"/>
</dbReference>
<dbReference type="PANTHER" id="PTHR34122">
    <property type="entry name" value="EXPRESSED PROTEIN-RELATED"/>
    <property type="match status" value="1"/>
</dbReference>
<evidence type="ECO:0000313" key="5">
    <source>
        <dbReference type="Proteomes" id="UP000030748"/>
    </source>
</evidence>
<comment type="caution">
    <text evidence="2">Lacks conserved residue(s) required for the propagation of feature annotation.</text>
</comment>
<protein>
    <recommendedName>
        <fullName evidence="3">WRC domain-containing protein</fullName>
    </recommendedName>
</protein>
<dbReference type="Pfam" id="PF08879">
    <property type="entry name" value="WRC"/>
    <property type="match status" value="1"/>
</dbReference>
<feature type="domain" description="WRC" evidence="3">
    <location>
        <begin position="48"/>
        <end position="92"/>
    </location>
</feature>
<dbReference type="Proteomes" id="UP000030748">
    <property type="component" value="Unassembled WGS sequence"/>
</dbReference>
<evidence type="ECO:0000259" key="3">
    <source>
        <dbReference type="PROSITE" id="PS51667"/>
    </source>
</evidence>
<keyword evidence="1" id="KW-0539">Nucleus</keyword>
<dbReference type="PROSITE" id="PS51667">
    <property type="entry name" value="WRC"/>
    <property type="match status" value="1"/>
</dbReference>
<evidence type="ECO:0000256" key="1">
    <source>
        <dbReference type="ARBA" id="ARBA00023242"/>
    </source>
</evidence>
<dbReference type="eggNOG" id="ENOG502R42A">
    <property type="taxonomic scope" value="Eukaryota"/>
</dbReference>
<name>A0A022RHU9_ERYGU</name>
<sequence length="152" mass="16263">MIGAEMKSKTNKKCVDQKPVVVAHEGIIGINNNGEKMKSCRIVRGSVIMEGSRCSRVNGRGWRCCHPTLVGYSLCQHHLAKGRLRSNSNSSSSSTGVVRLGKMVALHGGAEPPELSGGDLAVQQQPLVVVTKKRTKVGVVKARSMSSLLSQI</sequence>
<accession>A0A022RHU9</accession>
<dbReference type="AlphaFoldDB" id="A0A022RHU9"/>
<dbReference type="PANTHER" id="PTHR34122:SF1">
    <property type="entry name" value="EXPRESSED PROTEIN"/>
    <property type="match status" value="1"/>
</dbReference>
<proteinExistence type="predicted"/>
<dbReference type="PhylomeDB" id="A0A022RHU9"/>
<keyword evidence="5" id="KW-1185">Reference proteome</keyword>
<organism evidence="4 5">
    <name type="scientific">Erythranthe guttata</name>
    <name type="common">Yellow monkey flower</name>
    <name type="synonym">Mimulus guttatus</name>
    <dbReference type="NCBI Taxonomy" id="4155"/>
    <lineage>
        <taxon>Eukaryota</taxon>
        <taxon>Viridiplantae</taxon>
        <taxon>Streptophyta</taxon>
        <taxon>Embryophyta</taxon>
        <taxon>Tracheophyta</taxon>
        <taxon>Spermatophyta</taxon>
        <taxon>Magnoliopsida</taxon>
        <taxon>eudicotyledons</taxon>
        <taxon>Gunneridae</taxon>
        <taxon>Pentapetalae</taxon>
        <taxon>asterids</taxon>
        <taxon>lamiids</taxon>
        <taxon>Lamiales</taxon>
        <taxon>Phrymaceae</taxon>
        <taxon>Erythranthe</taxon>
    </lineage>
</organism>
<dbReference type="STRING" id="4155.A0A022RHU9"/>